<dbReference type="Proteomes" id="UP001252186">
    <property type="component" value="Unassembled WGS sequence"/>
</dbReference>
<keyword evidence="1" id="KW-0472">Membrane</keyword>
<protein>
    <submittedName>
        <fullName evidence="3">Alpha/beta hydrolase</fullName>
    </submittedName>
</protein>
<dbReference type="InterPro" id="IPR029058">
    <property type="entry name" value="AB_hydrolase_fold"/>
</dbReference>
<reference evidence="3 4" key="1">
    <citation type="submission" date="2023-09" db="EMBL/GenBank/DDBJ databases">
        <authorList>
            <person name="Rey-Velasco X."/>
        </authorList>
    </citation>
    <scope>NUCLEOTIDE SEQUENCE [LARGE SCALE GENOMIC DNA]</scope>
    <source>
        <strain evidence="3 4">P050</strain>
    </source>
</reference>
<keyword evidence="1" id="KW-0812">Transmembrane</keyword>
<evidence type="ECO:0000256" key="1">
    <source>
        <dbReference type="SAM" id="Phobius"/>
    </source>
</evidence>
<dbReference type="RefSeq" id="WP_311592365.1">
    <property type="nucleotide sequence ID" value="NZ_JAVRHV010000001.1"/>
</dbReference>
<dbReference type="PANTHER" id="PTHR42886:SF29">
    <property type="entry name" value="PUMMELIG, ISOFORM A"/>
    <property type="match status" value="1"/>
</dbReference>
<evidence type="ECO:0000313" key="3">
    <source>
        <dbReference type="EMBL" id="MDT0552496.1"/>
    </source>
</evidence>
<sequence length="286" mass="32648">MRPFLMKLFKVVSAIIIVLLTVFLILIHNFFQPKSSEEISFDFKESSKEVYISNKDIDGKTIRILASQFEIDTLKPTVVLVHGSPGSGMDFKKYLQDTELSKKANLITYDRVGYNFGSNDELLPIRSEVQILEQLISELSASKTIIVGYSYGGPIALGVKSEYKEVILCAPAVIAEVEPMFWFLSFYKWRATKWLVPEMLQTASKEKLGHASDLRSMEQNWGANPSKIKTIHGDKDWIVPYENALELQQIFPKDQFELKTLKGASHDLIWSRFEEVKEELLKSIEA</sequence>
<keyword evidence="4" id="KW-1185">Reference proteome</keyword>
<dbReference type="EMBL" id="JAVRHV010000001">
    <property type="protein sequence ID" value="MDT0552496.1"/>
    <property type="molecule type" value="Genomic_DNA"/>
</dbReference>
<dbReference type="PANTHER" id="PTHR42886">
    <property type="entry name" value="RE40534P-RELATED"/>
    <property type="match status" value="1"/>
</dbReference>
<gene>
    <name evidence="3" type="ORF">RM519_04500</name>
</gene>
<proteinExistence type="predicted"/>
<feature type="domain" description="AB hydrolase-1" evidence="2">
    <location>
        <begin position="78"/>
        <end position="276"/>
    </location>
</feature>
<dbReference type="Gene3D" id="3.40.50.1820">
    <property type="entry name" value="alpha/beta hydrolase"/>
    <property type="match status" value="1"/>
</dbReference>
<dbReference type="GO" id="GO:0016787">
    <property type="term" value="F:hydrolase activity"/>
    <property type="evidence" value="ECO:0007669"/>
    <property type="project" value="UniProtKB-KW"/>
</dbReference>
<keyword evidence="1" id="KW-1133">Transmembrane helix</keyword>
<keyword evidence="3" id="KW-0378">Hydrolase</keyword>
<dbReference type="Pfam" id="PF12697">
    <property type="entry name" value="Abhydrolase_6"/>
    <property type="match status" value="1"/>
</dbReference>
<name>A0ABU2Y2U5_9FLAO</name>
<comment type="caution">
    <text evidence="3">The sequence shown here is derived from an EMBL/GenBank/DDBJ whole genome shotgun (WGS) entry which is preliminary data.</text>
</comment>
<organism evidence="3 4">
    <name type="scientific">Urechidicola vernalis</name>
    <dbReference type="NCBI Taxonomy" id="3075600"/>
    <lineage>
        <taxon>Bacteria</taxon>
        <taxon>Pseudomonadati</taxon>
        <taxon>Bacteroidota</taxon>
        <taxon>Flavobacteriia</taxon>
        <taxon>Flavobacteriales</taxon>
        <taxon>Flavobacteriaceae</taxon>
        <taxon>Urechidicola</taxon>
    </lineage>
</organism>
<evidence type="ECO:0000313" key="4">
    <source>
        <dbReference type="Proteomes" id="UP001252186"/>
    </source>
</evidence>
<dbReference type="SUPFAM" id="SSF53474">
    <property type="entry name" value="alpha/beta-Hydrolases"/>
    <property type="match status" value="1"/>
</dbReference>
<accession>A0ABU2Y2U5</accession>
<feature type="transmembrane region" description="Helical" evidence="1">
    <location>
        <begin position="12"/>
        <end position="31"/>
    </location>
</feature>
<dbReference type="InterPro" id="IPR000073">
    <property type="entry name" value="AB_hydrolase_1"/>
</dbReference>
<evidence type="ECO:0000259" key="2">
    <source>
        <dbReference type="Pfam" id="PF12697"/>
    </source>
</evidence>